<dbReference type="EMBL" id="DS268715">
    <property type="protein sequence ID" value="EFO99356.1"/>
    <property type="molecule type" value="Genomic_DNA"/>
</dbReference>
<dbReference type="HOGENOM" id="CLU_2887885_0_0_1"/>
<feature type="signal peptide" evidence="1">
    <location>
        <begin position="1"/>
        <end position="17"/>
    </location>
</feature>
<evidence type="ECO:0000256" key="1">
    <source>
        <dbReference type="SAM" id="SignalP"/>
    </source>
</evidence>
<evidence type="ECO:0000313" key="3">
    <source>
        <dbReference type="Proteomes" id="UP000008281"/>
    </source>
</evidence>
<proteinExistence type="predicted"/>
<protein>
    <submittedName>
        <fullName evidence="2">Uncharacterized protein</fullName>
    </submittedName>
</protein>
<dbReference type="OrthoDB" id="5846929at2759"/>
<feature type="chain" id="PRO_5003178752" evidence="1">
    <location>
        <begin position="18"/>
        <end position="63"/>
    </location>
</feature>
<reference evidence="2" key="1">
    <citation type="submission" date="2007-07" db="EMBL/GenBank/DDBJ databases">
        <title>PCAP assembly of the Caenorhabditis remanei genome.</title>
        <authorList>
            <consortium name="The Caenorhabditis remanei Sequencing Consortium"/>
            <person name="Wilson R.K."/>
        </authorList>
    </citation>
    <scope>NUCLEOTIDE SEQUENCE [LARGE SCALE GENOMIC DNA]</scope>
    <source>
        <strain evidence="2">PB4641</strain>
    </source>
</reference>
<gene>
    <name evidence="2" type="ORF">CRE_20588</name>
</gene>
<dbReference type="InParanoid" id="E3NIV5"/>
<dbReference type="AlphaFoldDB" id="E3NIV5"/>
<dbReference type="STRING" id="31234.E3NIV5"/>
<keyword evidence="3" id="KW-1185">Reference proteome</keyword>
<dbReference type="Proteomes" id="UP000008281">
    <property type="component" value="Unassembled WGS sequence"/>
</dbReference>
<evidence type="ECO:0000313" key="2">
    <source>
        <dbReference type="EMBL" id="EFO99356.1"/>
    </source>
</evidence>
<organism evidence="3">
    <name type="scientific">Caenorhabditis remanei</name>
    <name type="common">Caenorhabditis vulgaris</name>
    <dbReference type="NCBI Taxonomy" id="31234"/>
    <lineage>
        <taxon>Eukaryota</taxon>
        <taxon>Metazoa</taxon>
        <taxon>Ecdysozoa</taxon>
        <taxon>Nematoda</taxon>
        <taxon>Chromadorea</taxon>
        <taxon>Rhabditida</taxon>
        <taxon>Rhabditina</taxon>
        <taxon>Rhabditomorpha</taxon>
        <taxon>Rhabditoidea</taxon>
        <taxon>Rhabditidae</taxon>
        <taxon>Peloderinae</taxon>
        <taxon>Caenorhabditis</taxon>
    </lineage>
</organism>
<name>E3NIV5_CAERE</name>
<keyword evidence="1" id="KW-0732">Signal</keyword>
<accession>E3NIV5</accession>
<sequence>MILYLLVVALVAHSAVSLDTTKTLTSHVAKGCKRKDGTEMKLGESMVIDNLKHQCLGMGSSVF</sequence>